<dbReference type="AlphaFoldDB" id="A0A6A6PLM3"/>
<feature type="transmembrane region" description="Helical" evidence="6">
    <location>
        <begin position="260"/>
        <end position="280"/>
    </location>
</feature>
<dbReference type="RefSeq" id="XP_033587558.1">
    <property type="nucleotide sequence ID" value="XM_033734071.1"/>
</dbReference>
<dbReference type="EMBL" id="MU001638">
    <property type="protein sequence ID" value="KAF2480988.1"/>
    <property type="molecule type" value="Genomic_DNA"/>
</dbReference>
<gene>
    <name evidence="8" type="ORF">BDY17DRAFT_300526</name>
</gene>
<feature type="transmembrane region" description="Helical" evidence="6">
    <location>
        <begin position="106"/>
        <end position="125"/>
    </location>
</feature>
<feature type="transmembrane region" description="Helical" evidence="6">
    <location>
        <begin position="132"/>
        <end position="152"/>
    </location>
</feature>
<feature type="transmembrane region" description="Helical" evidence="6">
    <location>
        <begin position="190"/>
        <end position="209"/>
    </location>
</feature>
<evidence type="ECO:0000256" key="4">
    <source>
        <dbReference type="ARBA" id="ARBA00023136"/>
    </source>
</evidence>
<feature type="transmembrane region" description="Helical" evidence="6">
    <location>
        <begin position="462"/>
        <end position="488"/>
    </location>
</feature>
<organism evidence="8 9">
    <name type="scientific">Neohortaea acidophila</name>
    <dbReference type="NCBI Taxonomy" id="245834"/>
    <lineage>
        <taxon>Eukaryota</taxon>
        <taxon>Fungi</taxon>
        <taxon>Dikarya</taxon>
        <taxon>Ascomycota</taxon>
        <taxon>Pezizomycotina</taxon>
        <taxon>Dothideomycetes</taxon>
        <taxon>Dothideomycetidae</taxon>
        <taxon>Mycosphaerellales</taxon>
        <taxon>Teratosphaeriaceae</taxon>
        <taxon>Neohortaea</taxon>
    </lineage>
</organism>
<proteinExistence type="predicted"/>
<feature type="transmembrane region" description="Helical" evidence="6">
    <location>
        <begin position="64"/>
        <end position="86"/>
    </location>
</feature>
<dbReference type="InterPro" id="IPR011701">
    <property type="entry name" value="MFS"/>
</dbReference>
<comment type="subcellular location">
    <subcellularLocation>
        <location evidence="1">Membrane</location>
        <topology evidence="1">Multi-pass membrane protein</topology>
    </subcellularLocation>
</comment>
<dbReference type="GO" id="GO:0022857">
    <property type="term" value="F:transmembrane transporter activity"/>
    <property type="evidence" value="ECO:0007669"/>
    <property type="project" value="InterPro"/>
</dbReference>
<feature type="domain" description="Major facilitator superfamily (MFS) profile" evidence="7">
    <location>
        <begin position="64"/>
        <end position="542"/>
    </location>
</feature>
<dbReference type="Pfam" id="PF07690">
    <property type="entry name" value="MFS_1"/>
    <property type="match status" value="1"/>
</dbReference>
<dbReference type="Gene3D" id="1.20.1250.20">
    <property type="entry name" value="MFS general substrate transporter like domains"/>
    <property type="match status" value="2"/>
</dbReference>
<evidence type="ECO:0000313" key="8">
    <source>
        <dbReference type="EMBL" id="KAF2480988.1"/>
    </source>
</evidence>
<dbReference type="PANTHER" id="PTHR42718:SF27">
    <property type="entry name" value="TRANSPORTER, PUTATIVE-RELATED"/>
    <property type="match status" value="1"/>
</dbReference>
<feature type="region of interest" description="Disordered" evidence="5">
    <location>
        <begin position="14"/>
        <end position="35"/>
    </location>
</feature>
<keyword evidence="2 6" id="KW-0812">Transmembrane</keyword>
<feature type="transmembrane region" description="Helical" evidence="6">
    <location>
        <begin position="164"/>
        <end position="183"/>
    </location>
</feature>
<dbReference type="PROSITE" id="PS50850">
    <property type="entry name" value="MFS"/>
    <property type="match status" value="1"/>
</dbReference>
<evidence type="ECO:0000256" key="3">
    <source>
        <dbReference type="ARBA" id="ARBA00022989"/>
    </source>
</evidence>
<dbReference type="Proteomes" id="UP000799767">
    <property type="component" value="Unassembled WGS sequence"/>
</dbReference>
<dbReference type="GeneID" id="54475073"/>
<keyword evidence="9" id="KW-1185">Reference proteome</keyword>
<dbReference type="InterPro" id="IPR036259">
    <property type="entry name" value="MFS_trans_sf"/>
</dbReference>
<accession>A0A6A6PLM3</accession>
<keyword evidence="4 6" id="KW-0472">Membrane</keyword>
<dbReference type="PANTHER" id="PTHR42718">
    <property type="entry name" value="MAJOR FACILITATOR SUPERFAMILY MULTIDRUG TRANSPORTER MFSC"/>
    <property type="match status" value="1"/>
</dbReference>
<evidence type="ECO:0000256" key="5">
    <source>
        <dbReference type="SAM" id="MobiDB-lite"/>
    </source>
</evidence>
<feature type="transmembrane region" description="Helical" evidence="6">
    <location>
        <begin position="430"/>
        <end position="450"/>
    </location>
</feature>
<feature type="transmembrane region" description="Helical" evidence="6">
    <location>
        <begin position="221"/>
        <end position="239"/>
    </location>
</feature>
<feature type="transmembrane region" description="Helical" evidence="6">
    <location>
        <begin position="512"/>
        <end position="532"/>
    </location>
</feature>
<reference evidence="8" key="1">
    <citation type="journal article" date="2020" name="Stud. Mycol.">
        <title>101 Dothideomycetes genomes: a test case for predicting lifestyles and emergence of pathogens.</title>
        <authorList>
            <person name="Haridas S."/>
            <person name="Albert R."/>
            <person name="Binder M."/>
            <person name="Bloem J."/>
            <person name="Labutti K."/>
            <person name="Salamov A."/>
            <person name="Andreopoulos B."/>
            <person name="Baker S."/>
            <person name="Barry K."/>
            <person name="Bills G."/>
            <person name="Bluhm B."/>
            <person name="Cannon C."/>
            <person name="Castanera R."/>
            <person name="Culley D."/>
            <person name="Daum C."/>
            <person name="Ezra D."/>
            <person name="Gonzalez J."/>
            <person name="Henrissat B."/>
            <person name="Kuo A."/>
            <person name="Liang C."/>
            <person name="Lipzen A."/>
            <person name="Lutzoni F."/>
            <person name="Magnuson J."/>
            <person name="Mondo S."/>
            <person name="Nolan M."/>
            <person name="Ohm R."/>
            <person name="Pangilinan J."/>
            <person name="Park H.-J."/>
            <person name="Ramirez L."/>
            <person name="Alfaro M."/>
            <person name="Sun H."/>
            <person name="Tritt A."/>
            <person name="Yoshinaga Y."/>
            <person name="Zwiers L.-H."/>
            <person name="Turgeon B."/>
            <person name="Goodwin S."/>
            <person name="Spatafora J."/>
            <person name="Crous P."/>
            <person name="Grigoriev I."/>
        </authorList>
    </citation>
    <scope>NUCLEOTIDE SEQUENCE</scope>
    <source>
        <strain evidence="8">CBS 113389</strain>
    </source>
</reference>
<name>A0A6A6PLM3_9PEZI</name>
<feature type="transmembrane region" description="Helical" evidence="6">
    <location>
        <begin position="399"/>
        <end position="418"/>
    </location>
</feature>
<protein>
    <submittedName>
        <fullName evidence="8">Major facilitator superfamily domain-containing protein</fullName>
    </submittedName>
</protein>
<feature type="transmembrane region" description="Helical" evidence="6">
    <location>
        <begin position="292"/>
        <end position="312"/>
    </location>
</feature>
<evidence type="ECO:0000313" key="9">
    <source>
        <dbReference type="Proteomes" id="UP000799767"/>
    </source>
</evidence>
<feature type="transmembrane region" description="Helical" evidence="6">
    <location>
        <begin position="374"/>
        <end position="392"/>
    </location>
</feature>
<evidence type="ECO:0000256" key="6">
    <source>
        <dbReference type="SAM" id="Phobius"/>
    </source>
</evidence>
<dbReference type="GO" id="GO:0016020">
    <property type="term" value="C:membrane"/>
    <property type="evidence" value="ECO:0007669"/>
    <property type="project" value="UniProtKB-SubCell"/>
</dbReference>
<dbReference type="OrthoDB" id="2130629at2759"/>
<feature type="transmembrane region" description="Helical" evidence="6">
    <location>
        <begin position="333"/>
        <end position="354"/>
    </location>
</feature>
<dbReference type="InterPro" id="IPR020846">
    <property type="entry name" value="MFS_dom"/>
</dbReference>
<evidence type="ECO:0000259" key="7">
    <source>
        <dbReference type="PROSITE" id="PS50850"/>
    </source>
</evidence>
<sequence length="543" mass="57644">MAATMVEVELQPLTRAKHPETLTETPQSRPASIKSDPIDHLHAIPNDIEVTPDHARSKLHKVSVVFQLCAINFMASFASGAITVGLPTIAVSLAIPEALYTWPSSVYGLASGATILLSGAVANVVGARIVDLVGTAVLSISTLACAFSQSPIQLIVFRALQGTGISMHFPASVALVTAAVPAGKGRNMSFACLGLSQPLGFSAGLVVSGVMIEKTGWRSTFYLAAAGCVAASIAGFWILPTDKSRQTGELSKMQRLRTEVDWIGSILASAGLALLSYVLAVVSADTANIHKAVNASLLALSFVALAAFPLWMRHRERSGQAPLIPNSLWKKKAFTCMCAMVTLSWGAGNAMELFSSLYFQNIQHTSTIFTSLRLLPNLTMAVIVELVVGLIVDKTPIRWAVVGTSVLSAIAPLLMGLVDPKQPFWYMELWAQILAPISGDVLFTIGLLVVSEEFTEDRQALAGAVFNTVAQFGWSLGIGLCQVAAFVVTQDKQHSGDGSRSAAAALLDGYRASFWTIFAFFVTIVILALGGLQKLGKIGAKQD</sequence>
<evidence type="ECO:0000256" key="1">
    <source>
        <dbReference type="ARBA" id="ARBA00004141"/>
    </source>
</evidence>
<dbReference type="SUPFAM" id="SSF103473">
    <property type="entry name" value="MFS general substrate transporter"/>
    <property type="match status" value="1"/>
</dbReference>
<keyword evidence="3 6" id="KW-1133">Transmembrane helix</keyword>
<evidence type="ECO:0000256" key="2">
    <source>
        <dbReference type="ARBA" id="ARBA00022692"/>
    </source>
</evidence>